<sequence length="79" mass="8707">MQRDKLAARRVAIMLSENDRGAERLPSPVTKRGEQVAEKATGVRKNPETQDQVSGGGAWLERRSRRGLAEAKRGLVIPV</sequence>
<protein>
    <submittedName>
        <fullName evidence="2">Uncharacterized protein</fullName>
    </submittedName>
</protein>
<keyword evidence="3" id="KW-1185">Reference proteome</keyword>
<name>A0AAV7TND8_PLEWA</name>
<evidence type="ECO:0000313" key="3">
    <source>
        <dbReference type="Proteomes" id="UP001066276"/>
    </source>
</evidence>
<dbReference type="EMBL" id="JANPWB010000006">
    <property type="protein sequence ID" value="KAJ1178135.1"/>
    <property type="molecule type" value="Genomic_DNA"/>
</dbReference>
<proteinExistence type="predicted"/>
<evidence type="ECO:0000256" key="1">
    <source>
        <dbReference type="SAM" id="MobiDB-lite"/>
    </source>
</evidence>
<organism evidence="2 3">
    <name type="scientific">Pleurodeles waltl</name>
    <name type="common">Iberian ribbed newt</name>
    <dbReference type="NCBI Taxonomy" id="8319"/>
    <lineage>
        <taxon>Eukaryota</taxon>
        <taxon>Metazoa</taxon>
        <taxon>Chordata</taxon>
        <taxon>Craniata</taxon>
        <taxon>Vertebrata</taxon>
        <taxon>Euteleostomi</taxon>
        <taxon>Amphibia</taxon>
        <taxon>Batrachia</taxon>
        <taxon>Caudata</taxon>
        <taxon>Salamandroidea</taxon>
        <taxon>Salamandridae</taxon>
        <taxon>Pleurodelinae</taxon>
        <taxon>Pleurodeles</taxon>
    </lineage>
</organism>
<comment type="caution">
    <text evidence="2">The sequence shown here is derived from an EMBL/GenBank/DDBJ whole genome shotgun (WGS) entry which is preliminary data.</text>
</comment>
<reference evidence="2" key="1">
    <citation type="journal article" date="2022" name="bioRxiv">
        <title>Sequencing and chromosome-scale assembly of the giantPleurodeles waltlgenome.</title>
        <authorList>
            <person name="Brown T."/>
            <person name="Elewa A."/>
            <person name="Iarovenko S."/>
            <person name="Subramanian E."/>
            <person name="Araus A.J."/>
            <person name="Petzold A."/>
            <person name="Susuki M."/>
            <person name="Suzuki K.-i.T."/>
            <person name="Hayashi T."/>
            <person name="Toyoda A."/>
            <person name="Oliveira C."/>
            <person name="Osipova E."/>
            <person name="Leigh N.D."/>
            <person name="Simon A."/>
            <person name="Yun M.H."/>
        </authorList>
    </citation>
    <scope>NUCLEOTIDE SEQUENCE</scope>
    <source>
        <strain evidence="2">20211129_DDA</strain>
        <tissue evidence="2">Liver</tissue>
    </source>
</reference>
<accession>A0AAV7TND8</accession>
<dbReference type="AlphaFoldDB" id="A0AAV7TND8"/>
<dbReference type="Proteomes" id="UP001066276">
    <property type="component" value="Chromosome 3_2"/>
</dbReference>
<feature type="region of interest" description="Disordered" evidence="1">
    <location>
        <begin position="18"/>
        <end position="68"/>
    </location>
</feature>
<gene>
    <name evidence="2" type="ORF">NDU88_003382</name>
</gene>
<evidence type="ECO:0000313" key="2">
    <source>
        <dbReference type="EMBL" id="KAJ1178135.1"/>
    </source>
</evidence>